<dbReference type="PRINTS" id="PR01727">
    <property type="entry name" value="DNABINDINGHU"/>
</dbReference>
<dbReference type="CDD" id="cd13836">
    <property type="entry name" value="IHF_B"/>
    <property type="match status" value="1"/>
</dbReference>
<evidence type="ECO:0000313" key="6">
    <source>
        <dbReference type="Proteomes" id="UP000886752"/>
    </source>
</evidence>
<dbReference type="GO" id="GO:0030261">
    <property type="term" value="P:chromosome condensation"/>
    <property type="evidence" value="ECO:0007669"/>
    <property type="project" value="UniProtKB-KW"/>
</dbReference>
<evidence type="ECO:0000256" key="3">
    <source>
        <dbReference type="ARBA" id="ARBA00023125"/>
    </source>
</evidence>
<dbReference type="InterPro" id="IPR000119">
    <property type="entry name" value="Hist_DNA-bd"/>
</dbReference>
<dbReference type="SUPFAM" id="SSF47729">
    <property type="entry name" value="IHF-like DNA-binding proteins"/>
    <property type="match status" value="1"/>
</dbReference>
<accession>A0A9D1PXS4</accession>
<dbReference type="GO" id="GO:0005829">
    <property type="term" value="C:cytosol"/>
    <property type="evidence" value="ECO:0007669"/>
    <property type="project" value="TreeGrafter"/>
</dbReference>
<evidence type="ECO:0000256" key="4">
    <source>
        <dbReference type="RuleBase" id="RU003939"/>
    </source>
</evidence>
<dbReference type="Gene3D" id="4.10.520.10">
    <property type="entry name" value="IHF-like DNA-binding proteins"/>
    <property type="match status" value="1"/>
</dbReference>
<proteinExistence type="inferred from homology"/>
<dbReference type="AlphaFoldDB" id="A0A9D1PXS4"/>
<comment type="similarity">
    <text evidence="1 4">Belongs to the bacterial histone-like protein family.</text>
</comment>
<sequence length="98" mass="11022">MNKSDLYLLLSKEFDLSLTNSVSIVDTFFNSIADALVRGDRVEIRGLCSWQPKEYEGYSGRNPHTGEKIEVPNKRLAAFKPGKDLLDMLNESVQSSRA</sequence>
<dbReference type="GO" id="GO:0030527">
    <property type="term" value="F:structural constituent of chromatin"/>
    <property type="evidence" value="ECO:0007669"/>
    <property type="project" value="InterPro"/>
</dbReference>
<name>A0A9D1PXS4_9BACT</name>
<evidence type="ECO:0000256" key="2">
    <source>
        <dbReference type="ARBA" id="ARBA00023067"/>
    </source>
</evidence>
<dbReference type="Pfam" id="PF00216">
    <property type="entry name" value="Bac_DNA_binding"/>
    <property type="match status" value="1"/>
</dbReference>
<reference evidence="5" key="1">
    <citation type="journal article" date="2021" name="PeerJ">
        <title>Extensive microbial diversity within the chicken gut microbiome revealed by metagenomics and culture.</title>
        <authorList>
            <person name="Gilroy R."/>
            <person name="Ravi A."/>
            <person name="Getino M."/>
            <person name="Pursley I."/>
            <person name="Horton D.L."/>
            <person name="Alikhan N.F."/>
            <person name="Baker D."/>
            <person name="Gharbi K."/>
            <person name="Hall N."/>
            <person name="Watson M."/>
            <person name="Adriaenssens E.M."/>
            <person name="Foster-Nyarko E."/>
            <person name="Jarju S."/>
            <person name="Secka A."/>
            <person name="Antonio M."/>
            <person name="Oren A."/>
            <person name="Chaudhuri R.R."/>
            <person name="La Ragione R."/>
            <person name="Hildebrand F."/>
            <person name="Pallen M.J."/>
        </authorList>
    </citation>
    <scope>NUCLEOTIDE SEQUENCE</scope>
    <source>
        <strain evidence="5">ChiHecec2B26-446</strain>
    </source>
</reference>
<dbReference type="SMART" id="SM00411">
    <property type="entry name" value="BHL"/>
    <property type="match status" value="1"/>
</dbReference>
<evidence type="ECO:0000256" key="1">
    <source>
        <dbReference type="ARBA" id="ARBA00010529"/>
    </source>
</evidence>
<keyword evidence="3" id="KW-0238">DNA-binding</keyword>
<evidence type="ECO:0000313" key="5">
    <source>
        <dbReference type="EMBL" id="HIW00572.1"/>
    </source>
</evidence>
<dbReference type="GO" id="GO:0003677">
    <property type="term" value="F:DNA binding"/>
    <property type="evidence" value="ECO:0007669"/>
    <property type="project" value="UniProtKB-KW"/>
</dbReference>
<gene>
    <name evidence="5" type="ORF">H9894_05210</name>
</gene>
<comment type="caution">
    <text evidence="5">The sequence shown here is derived from an EMBL/GenBank/DDBJ whole genome shotgun (WGS) entry which is preliminary data.</text>
</comment>
<dbReference type="InterPro" id="IPR010992">
    <property type="entry name" value="IHF-like_DNA-bd_dom_sf"/>
</dbReference>
<dbReference type="EMBL" id="DXHV01000055">
    <property type="protein sequence ID" value="HIW00572.1"/>
    <property type="molecule type" value="Genomic_DNA"/>
</dbReference>
<keyword evidence="2" id="KW-0226">DNA condensation</keyword>
<reference evidence="5" key="2">
    <citation type="submission" date="2021-04" db="EMBL/GenBank/DDBJ databases">
        <authorList>
            <person name="Gilroy R."/>
        </authorList>
    </citation>
    <scope>NUCLEOTIDE SEQUENCE</scope>
    <source>
        <strain evidence="5">ChiHecec2B26-446</strain>
    </source>
</reference>
<dbReference type="PANTHER" id="PTHR33175:SF3">
    <property type="entry name" value="DNA-BINDING PROTEIN HU-BETA"/>
    <property type="match status" value="1"/>
</dbReference>
<protein>
    <submittedName>
        <fullName evidence="5">Integration host factor subunit beta</fullName>
    </submittedName>
</protein>
<dbReference type="Proteomes" id="UP000886752">
    <property type="component" value="Unassembled WGS sequence"/>
</dbReference>
<organism evidence="5 6">
    <name type="scientific">Candidatus Desulfovibrio intestinipullorum</name>
    <dbReference type="NCBI Taxonomy" id="2838536"/>
    <lineage>
        <taxon>Bacteria</taxon>
        <taxon>Pseudomonadati</taxon>
        <taxon>Thermodesulfobacteriota</taxon>
        <taxon>Desulfovibrionia</taxon>
        <taxon>Desulfovibrionales</taxon>
        <taxon>Desulfovibrionaceae</taxon>
        <taxon>Desulfovibrio</taxon>
    </lineage>
</organism>
<dbReference type="PANTHER" id="PTHR33175">
    <property type="entry name" value="DNA-BINDING PROTEIN HU"/>
    <property type="match status" value="1"/>
</dbReference>